<evidence type="ECO:0000313" key="7">
    <source>
        <dbReference type="Proteomes" id="UP001302429"/>
    </source>
</evidence>
<dbReference type="Proteomes" id="UP001302429">
    <property type="component" value="Chromosome"/>
</dbReference>
<reference evidence="6 7" key="1">
    <citation type="submission" date="2023-10" db="EMBL/GenBank/DDBJ databases">
        <title>Complete genome sequence of a Sphingomonadaceae bacterium.</title>
        <authorList>
            <person name="Yan C."/>
        </authorList>
    </citation>
    <scope>NUCLEOTIDE SEQUENCE [LARGE SCALE GENOMIC DNA]</scope>
    <source>
        <strain evidence="6 7">SCSIO 66989</strain>
    </source>
</reference>
<sequence>MKLAEAAPTRRQKVELKEQAIMEAARDAFLENGYDGTRMADIARRAGIAEGTVYLYFRTKNDLMRAFIAGFWADLTEHAIIAVEGIDAPLAALSALATFHIETLIERFDIVQLTQSEPVHPKTSQQNREYMRTYVQVFDDIWRRGVDRCIFESETPLWLVRDIFFGTLEYSARTIKFHPERSAKLVVENLIMVIEQRHRALNAEPPQTIANSDAFLDRLETLVDRLEGVAGSQ</sequence>
<gene>
    <name evidence="6" type="ORF">RB602_08285</name>
</gene>
<dbReference type="EMBL" id="CP136594">
    <property type="protein sequence ID" value="WOE73865.1"/>
    <property type="molecule type" value="Genomic_DNA"/>
</dbReference>
<dbReference type="PANTHER" id="PTHR30055:SF234">
    <property type="entry name" value="HTH-TYPE TRANSCRIPTIONAL REGULATOR BETI"/>
    <property type="match status" value="1"/>
</dbReference>
<evidence type="ECO:0000256" key="4">
    <source>
        <dbReference type="PROSITE-ProRule" id="PRU00335"/>
    </source>
</evidence>
<evidence type="ECO:0000259" key="5">
    <source>
        <dbReference type="PROSITE" id="PS50977"/>
    </source>
</evidence>
<proteinExistence type="predicted"/>
<feature type="DNA-binding region" description="H-T-H motif" evidence="4">
    <location>
        <begin position="38"/>
        <end position="57"/>
    </location>
</feature>
<dbReference type="Gene3D" id="1.10.10.60">
    <property type="entry name" value="Homeodomain-like"/>
    <property type="match status" value="1"/>
</dbReference>
<dbReference type="Pfam" id="PF08359">
    <property type="entry name" value="TetR_C_4"/>
    <property type="match status" value="1"/>
</dbReference>
<dbReference type="InterPro" id="IPR001647">
    <property type="entry name" value="HTH_TetR"/>
</dbReference>
<evidence type="ECO:0000256" key="2">
    <source>
        <dbReference type="ARBA" id="ARBA00023125"/>
    </source>
</evidence>
<dbReference type="GO" id="GO:0000976">
    <property type="term" value="F:transcription cis-regulatory region binding"/>
    <property type="evidence" value="ECO:0007669"/>
    <property type="project" value="TreeGrafter"/>
</dbReference>
<dbReference type="InterPro" id="IPR013570">
    <property type="entry name" value="Tscrpt_reg_YsiA_C"/>
</dbReference>
<dbReference type="AlphaFoldDB" id="A0AA97I0K7"/>
<dbReference type="Gene3D" id="1.10.357.10">
    <property type="entry name" value="Tetracycline Repressor, domain 2"/>
    <property type="match status" value="1"/>
</dbReference>
<dbReference type="PROSITE" id="PS50977">
    <property type="entry name" value="HTH_TETR_2"/>
    <property type="match status" value="1"/>
</dbReference>
<feature type="domain" description="HTH tetR-type" evidence="5">
    <location>
        <begin position="15"/>
        <end position="75"/>
    </location>
</feature>
<name>A0AA97I0K7_9SPHN</name>
<dbReference type="InterPro" id="IPR036271">
    <property type="entry name" value="Tet_transcr_reg_TetR-rel_C_sf"/>
</dbReference>
<keyword evidence="2 4" id="KW-0238">DNA-binding</keyword>
<evidence type="ECO:0000256" key="1">
    <source>
        <dbReference type="ARBA" id="ARBA00023015"/>
    </source>
</evidence>
<keyword evidence="1" id="KW-0805">Transcription regulation</keyword>
<dbReference type="InterPro" id="IPR009057">
    <property type="entry name" value="Homeodomain-like_sf"/>
</dbReference>
<evidence type="ECO:0000313" key="6">
    <source>
        <dbReference type="EMBL" id="WOE73865.1"/>
    </source>
</evidence>
<dbReference type="SUPFAM" id="SSF46689">
    <property type="entry name" value="Homeodomain-like"/>
    <property type="match status" value="1"/>
</dbReference>
<evidence type="ECO:0000256" key="3">
    <source>
        <dbReference type="ARBA" id="ARBA00023163"/>
    </source>
</evidence>
<dbReference type="Pfam" id="PF00440">
    <property type="entry name" value="TetR_N"/>
    <property type="match status" value="1"/>
</dbReference>
<organism evidence="6 7">
    <name type="scientific">Alterisphingorhabdus coralli</name>
    <dbReference type="NCBI Taxonomy" id="3071408"/>
    <lineage>
        <taxon>Bacteria</taxon>
        <taxon>Pseudomonadati</taxon>
        <taxon>Pseudomonadota</taxon>
        <taxon>Alphaproteobacteria</taxon>
        <taxon>Sphingomonadales</taxon>
        <taxon>Sphingomonadaceae</taxon>
        <taxon>Alterisphingorhabdus (ex Yan et al. 2024)</taxon>
    </lineage>
</organism>
<dbReference type="InterPro" id="IPR050109">
    <property type="entry name" value="HTH-type_TetR-like_transc_reg"/>
</dbReference>
<keyword evidence="3" id="KW-0804">Transcription</keyword>
<dbReference type="PRINTS" id="PR00455">
    <property type="entry name" value="HTHTETR"/>
</dbReference>
<keyword evidence="7" id="KW-1185">Reference proteome</keyword>
<accession>A0AA97I0K7</accession>
<dbReference type="KEGG" id="acoa:RB602_08285"/>
<dbReference type="RefSeq" id="WP_317080090.1">
    <property type="nucleotide sequence ID" value="NZ_CP136594.1"/>
</dbReference>
<dbReference type="SUPFAM" id="SSF48498">
    <property type="entry name" value="Tetracyclin repressor-like, C-terminal domain"/>
    <property type="match status" value="1"/>
</dbReference>
<protein>
    <submittedName>
        <fullName evidence="6">TetR/AcrR family transcriptional regulator</fullName>
    </submittedName>
</protein>
<dbReference type="PANTHER" id="PTHR30055">
    <property type="entry name" value="HTH-TYPE TRANSCRIPTIONAL REGULATOR RUTR"/>
    <property type="match status" value="1"/>
</dbReference>
<dbReference type="GO" id="GO:0003700">
    <property type="term" value="F:DNA-binding transcription factor activity"/>
    <property type="evidence" value="ECO:0007669"/>
    <property type="project" value="TreeGrafter"/>
</dbReference>